<dbReference type="EMBL" id="BPVZ01000002">
    <property type="protein sequence ID" value="GKU87957.1"/>
    <property type="molecule type" value="Genomic_DNA"/>
</dbReference>
<evidence type="ECO:0000313" key="2">
    <source>
        <dbReference type="EMBL" id="GKU87957.1"/>
    </source>
</evidence>
<proteinExistence type="predicted"/>
<feature type="compositionally biased region" description="Basic and acidic residues" evidence="1">
    <location>
        <begin position="112"/>
        <end position="121"/>
    </location>
</feature>
<feature type="region of interest" description="Disordered" evidence="1">
    <location>
        <begin position="99"/>
        <end position="142"/>
    </location>
</feature>
<evidence type="ECO:0000313" key="3">
    <source>
        <dbReference type="Proteomes" id="UP001054252"/>
    </source>
</evidence>
<keyword evidence="3" id="KW-1185">Reference proteome</keyword>
<organism evidence="2 3">
    <name type="scientific">Rubroshorea leprosula</name>
    <dbReference type="NCBI Taxonomy" id="152421"/>
    <lineage>
        <taxon>Eukaryota</taxon>
        <taxon>Viridiplantae</taxon>
        <taxon>Streptophyta</taxon>
        <taxon>Embryophyta</taxon>
        <taxon>Tracheophyta</taxon>
        <taxon>Spermatophyta</taxon>
        <taxon>Magnoliopsida</taxon>
        <taxon>eudicotyledons</taxon>
        <taxon>Gunneridae</taxon>
        <taxon>Pentapetalae</taxon>
        <taxon>rosids</taxon>
        <taxon>malvids</taxon>
        <taxon>Malvales</taxon>
        <taxon>Dipterocarpaceae</taxon>
        <taxon>Rubroshorea</taxon>
    </lineage>
</organism>
<sequence length="142" mass="15762">MDWEQRSLFNEITRGRDLAKQLQNHLRPSSSAEMRLLLVEKIVCSYKKALSMLMNSRDIIGAPTVPLRDVWPLSRFQTSDNDQTIFQVRYVGINACKQSSHSATPAATVEAASKEKPKQSEEVGLGNGTGTKVKTEELGLKG</sequence>
<evidence type="ECO:0000256" key="1">
    <source>
        <dbReference type="SAM" id="MobiDB-lite"/>
    </source>
</evidence>
<dbReference type="AlphaFoldDB" id="A0AAV5HN63"/>
<gene>
    <name evidence="2" type="ORF">SLEP1_g2282</name>
</gene>
<feature type="compositionally biased region" description="Basic and acidic residues" evidence="1">
    <location>
        <begin position="133"/>
        <end position="142"/>
    </location>
</feature>
<protein>
    <submittedName>
        <fullName evidence="2">Uncharacterized protein</fullName>
    </submittedName>
</protein>
<comment type="caution">
    <text evidence="2">The sequence shown here is derived from an EMBL/GenBank/DDBJ whole genome shotgun (WGS) entry which is preliminary data.</text>
</comment>
<name>A0AAV5HN63_9ROSI</name>
<accession>A0AAV5HN63</accession>
<reference evidence="2 3" key="1">
    <citation type="journal article" date="2021" name="Commun. Biol.">
        <title>The genome of Shorea leprosula (Dipterocarpaceae) highlights the ecological relevance of drought in aseasonal tropical rainforests.</title>
        <authorList>
            <person name="Ng K.K.S."/>
            <person name="Kobayashi M.J."/>
            <person name="Fawcett J.A."/>
            <person name="Hatakeyama M."/>
            <person name="Paape T."/>
            <person name="Ng C.H."/>
            <person name="Ang C.C."/>
            <person name="Tnah L.H."/>
            <person name="Lee C.T."/>
            <person name="Nishiyama T."/>
            <person name="Sese J."/>
            <person name="O'Brien M.J."/>
            <person name="Copetti D."/>
            <person name="Mohd Noor M.I."/>
            <person name="Ong R.C."/>
            <person name="Putra M."/>
            <person name="Sireger I.Z."/>
            <person name="Indrioko S."/>
            <person name="Kosugi Y."/>
            <person name="Izuno A."/>
            <person name="Isagi Y."/>
            <person name="Lee S.L."/>
            <person name="Shimizu K.K."/>
        </authorList>
    </citation>
    <scope>NUCLEOTIDE SEQUENCE [LARGE SCALE GENOMIC DNA]</scope>
    <source>
        <strain evidence="2">214</strain>
    </source>
</reference>
<dbReference type="Proteomes" id="UP001054252">
    <property type="component" value="Unassembled WGS sequence"/>
</dbReference>